<dbReference type="EMBL" id="JAUCMX010000023">
    <property type="protein sequence ID" value="KAK3512837.1"/>
    <property type="molecule type" value="Genomic_DNA"/>
</dbReference>
<keyword evidence="9 11" id="KW-0539">Nucleus</keyword>
<dbReference type="PANTHER" id="PTHR23417:SF16">
    <property type="entry name" value="TRNA (GUANINE-N(7)-)-METHYLTRANSFERASE"/>
    <property type="match status" value="1"/>
</dbReference>
<evidence type="ECO:0000256" key="10">
    <source>
        <dbReference type="ARBA" id="ARBA00060552"/>
    </source>
</evidence>
<dbReference type="GO" id="GO:0106143">
    <property type="term" value="C:tRNA (m7G46) methyltransferase complex"/>
    <property type="evidence" value="ECO:0007669"/>
    <property type="project" value="UniProtKB-ARBA"/>
</dbReference>
<comment type="subunit">
    <text evidence="11">Forms a complex with WDR4.</text>
</comment>
<evidence type="ECO:0000256" key="2">
    <source>
        <dbReference type="ARBA" id="ARBA00004123"/>
    </source>
</evidence>
<evidence type="ECO:0000256" key="7">
    <source>
        <dbReference type="ARBA" id="ARBA00022694"/>
    </source>
</evidence>
<evidence type="ECO:0000256" key="6">
    <source>
        <dbReference type="ARBA" id="ARBA00022691"/>
    </source>
</evidence>
<keyword evidence="6 11" id="KW-0949">S-adenosyl-L-methionine</keyword>
<dbReference type="AlphaFoldDB" id="A0AAE0UPZ0"/>
<evidence type="ECO:0000256" key="1">
    <source>
        <dbReference type="ARBA" id="ARBA00000142"/>
    </source>
</evidence>
<evidence type="ECO:0000256" key="4">
    <source>
        <dbReference type="ARBA" id="ARBA00022603"/>
    </source>
</evidence>
<reference evidence="12" key="1">
    <citation type="submission" date="2023-06" db="EMBL/GenBank/DDBJ databases">
        <title>Male Hemibagrus guttatus genome.</title>
        <authorList>
            <person name="Bian C."/>
        </authorList>
    </citation>
    <scope>NUCLEOTIDE SEQUENCE</scope>
    <source>
        <strain evidence="12">Male_cb2023</strain>
        <tissue evidence="12">Muscle</tissue>
    </source>
</reference>
<dbReference type="PROSITE" id="PS51625">
    <property type="entry name" value="SAM_MT_TRMB"/>
    <property type="match status" value="1"/>
</dbReference>
<dbReference type="InterPro" id="IPR025763">
    <property type="entry name" value="Trm8_euk"/>
</dbReference>
<feature type="binding site" evidence="11">
    <location>
        <begin position="89"/>
        <end position="90"/>
    </location>
    <ligand>
        <name>S-adenosyl-L-methionine</name>
        <dbReference type="ChEBI" id="CHEBI:59789"/>
    </ligand>
</feature>
<keyword evidence="5 11" id="KW-0808">Transferase</keyword>
<dbReference type="GO" id="GO:0000049">
    <property type="term" value="F:tRNA binding"/>
    <property type="evidence" value="ECO:0007669"/>
    <property type="project" value="UniProtKB-UniRule"/>
</dbReference>
<comment type="catalytic activity">
    <reaction evidence="1 11">
        <text>guanosine(46) in tRNA + S-adenosyl-L-methionine = N(7)-methylguanosine(46) in tRNA + S-adenosyl-L-homocysteine</text>
        <dbReference type="Rhea" id="RHEA:42708"/>
        <dbReference type="Rhea" id="RHEA-COMP:10188"/>
        <dbReference type="Rhea" id="RHEA-COMP:10189"/>
        <dbReference type="ChEBI" id="CHEBI:57856"/>
        <dbReference type="ChEBI" id="CHEBI:59789"/>
        <dbReference type="ChEBI" id="CHEBI:74269"/>
        <dbReference type="ChEBI" id="CHEBI:74480"/>
        <dbReference type="EC" id="2.1.1.33"/>
    </reaction>
</comment>
<dbReference type="Gene3D" id="3.40.50.150">
    <property type="entry name" value="Vaccinia Virus protein VP39"/>
    <property type="match status" value="1"/>
</dbReference>
<protein>
    <recommendedName>
        <fullName evidence="11">tRNA (guanine-N(7)-)-methyltransferase</fullName>
        <ecNumber evidence="11">2.1.1.33</ecNumber>
    </recommendedName>
    <alternativeName>
        <fullName evidence="11">Methyltransferase-like protein 1</fullName>
    </alternativeName>
    <alternativeName>
        <fullName evidence="11">tRNA (guanine(46)-N(7))-methyltransferase</fullName>
    </alternativeName>
    <alternativeName>
        <fullName evidence="11">tRNA(m7G46)-methyltransferase</fullName>
    </alternativeName>
</protein>
<evidence type="ECO:0000256" key="5">
    <source>
        <dbReference type="ARBA" id="ARBA00022679"/>
    </source>
</evidence>
<evidence type="ECO:0000256" key="3">
    <source>
        <dbReference type="ARBA" id="ARBA00022555"/>
    </source>
</evidence>
<evidence type="ECO:0000313" key="12">
    <source>
        <dbReference type="EMBL" id="KAK3512837.1"/>
    </source>
</evidence>
<dbReference type="InterPro" id="IPR003358">
    <property type="entry name" value="tRNA_(Gua-N-7)_MeTrfase_Trmb"/>
</dbReference>
<organism evidence="12 13">
    <name type="scientific">Hemibagrus guttatus</name>
    <dbReference type="NCBI Taxonomy" id="175788"/>
    <lineage>
        <taxon>Eukaryota</taxon>
        <taxon>Metazoa</taxon>
        <taxon>Chordata</taxon>
        <taxon>Craniata</taxon>
        <taxon>Vertebrata</taxon>
        <taxon>Euteleostomi</taxon>
        <taxon>Actinopterygii</taxon>
        <taxon>Neopterygii</taxon>
        <taxon>Teleostei</taxon>
        <taxon>Ostariophysi</taxon>
        <taxon>Siluriformes</taxon>
        <taxon>Bagridae</taxon>
        <taxon>Hemibagrus</taxon>
    </lineage>
</organism>
<feature type="binding site" evidence="11">
    <location>
        <begin position="220"/>
        <end position="222"/>
    </location>
    <ligand>
        <name>S-adenosyl-L-methionine</name>
        <dbReference type="ChEBI" id="CHEBI:59789"/>
    </ligand>
</feature>
<comment type="function">
    <text evidence="11">Catalyzes the formation of N(7)-methylguanine at position 46 (m7G46) in tRNA.</text>
</comment>
<gene>
    <name evidence="11" type="primary">METTL1</name>
    <name evidence="12" type="ORF">QTP70_027251</name>
</gene>
<keyword evidence="8 11" id="KW-0694">RNA-binding</keyword>
<feature type="binding site" evidence="11">
    <location>
        <begin position="122"/>
        <end position="123"/>
    </location>
    <ligand>
        <name>S-adenosyl-L-methionine</name>
        <dbReference type="ChEBI" id="CHEBI:59789"/>
    </ligand>
</feature>
<comment type="caution">
    <text evidence="12">The sequence shown here is derived from an EMBL/GenBank/DDBJ whole genome shotgun (WGS) entry which is preliminary data.</text>
</comment>
<dbReference type="FunFam" id="3.40.50.150:FF:000060">
    <property type="entry name" value="tRNA (guanine-N(7)-)-methyltransferase"/>
    <property type="match status" value="1"/>
</dbReference>
<comment type="similarity">
    <text evidence="11">Belongs to the class I-like SAM-binding methyltransferase superfamily. TrmB family.</text>
</comment>
<sequence>MSLCMPQKKFYRQRAHSNPMADHTFEYPVCPEQMDWSQLYPEYFSSDREQMETEGWSTQVEFADIGCGYGGLLVELSPLFPDRLILGLEIRVKVSDYVQDRIRSLRASEPGKYQNIACLRSNAMKYLPNFFTKGQLSKMFFLFPDPHFKKTKHKWRIISPTLLAEYAYTLRVRGLVYTMTDVEEVHMWMVKHFTEHPLFSRVSEEELKDDLIVGRLGTCTEEGKKVQRNGGKNFLAVFCRVEDPS</sequence>
<accession>A0AAE0UPZ0</accession>
<keyword evidence="13" id="KW-1185">Reference proteome</keyword>
<dbReference type="Proteomes" id="UP001274896">
    <property type="component" value="Unassembled WGS sequence"/>
</dbReference>
<dbReference type="HAMAP" id="MF_03055">
    <property type="entry name" value="tRNA_methyltr_TrmB_euk"/>
    <property type="match status" value="1"/>
</dbReference>
<dbReference type="GO" id="GO:0008176">
    <property type="term" value="F:tRNA (guanine(46)-N7)-methyltransferase activity"/>
    <property type="evidence" value="ECO:0007669"/>
    <property type="project" value="UniProtKB-UniRule"/>
</dbReference>
<dbReference type="GO" id="GO:0005634">
    <property type="term" value="C:nucleus"/>
    <property type="evidence" value="ECO:0007669"/>
    <property type="project" value="UniProtKB-SubCell"/>
</dbReference>
<dbReference type="Pfam" id="PF02390">
    <property type="entry name" value="Methyltransf_4"/>
    <property type="match status" value="1"/>
</dbReference>
<feature type="binding site" evidence="11">
    <location>
        <position position="142"/>
    </location>
    <ligand>
        <name>S-adenosyl-L-methionine</name>
        <dbReference type="ChEBI" id="CHEBI:59789"/>
    </ligand>
</feature>
<feature type="binding site" evidence="11">
    <location>
        <position position="66"/>
    </location>
    <ligand>
        <name>S-adenosyl-L-methionine</name>
        <dbReference type="ChEBI" id="CHEBI:59789"/>
    </ligand>
</feature>
<evidence type="ECO:0000256" key="8">
    <source>
        <dbReference type="ARBA" id="ARBA00022884"/>
    </source>
</evidence>
<keyword evidence="7 11" id="KW-0819">tRNA processing</keyword>
<evidence type="ECO:0000256" key="11">
    <source>
        <dbReference type="HAMAP-Rule" id="MF_03055"/>
    </source>
</evidence>
<keyword evidence="4 11" id="KW-0489">Methyltransferase</keyword>
<dbReference type="SUPFAM" id="SSF53335">
    <property type="entry name" value="S-adenosyl-L-methionine-dependent methyltransferases"/>
    <property type="match status" value="1"/>
</dbReference>
<evidence type="ECO:0000256" key="9">
    <source>
        <dbReference type="ARBA" id="ARBA00023242"/>
    </source>
</evidence>
<comment type="subcellular location">
    <subcellularLocation>
        <location evidence="2 11">Nucleus</location>
    </subcellularLocation>
</comment>
<name>A0AAE0UPZ0_9TELE</name>
<dbReference type="NCBIfam" id="TIGR00091">
    <property type="entry name" value="tRNA (guanosine(46)-N7)-methyltransferase TrmB"/>
    <property type="match status" value="1"/>
</dbReference>
<comment type="pathway">
    <text evidence="10 11">tRNA modification; N(7)-methylguanine-tRNA biosynthesis.</text>
</comment>
<dbReference type="InterPro" id="IPR029063">
    <property type="entry name" value="SAM-dependent_MTases_sf"/>
</dbReference>
<feature type="active site" evidence="11">
    <location>
        <position position="145"/>
    </location>
</feature>
<dbReference type="PANTHER" id="PTHR23417">
    <property type="entry name" value="3-DEOXY-D-MANNO-OCTULOSONIC-ACID TRANSFERASE/TRNA GUANINE-N 7 - -METHYLTRANSFERASE"/>
    <property type="match status" value="1"/>
</dbReference>
<proteinExistence type="inferred from homology"/>
<dbReference type="EC" id="2.1.1.33" evidence="11"/>
<keyword evidence="3 11" id="KW-0820">tRNA-binding</keyword>
<evidence type="ECO:0000313" key="13">
    <source>
        <dbReference type="Proteomes" id="UP001274896"/>
    </source>
</evidence>